<dbReference type="FunFam" id="3.40.640.10:FF:000014">
    <property type="entry name" value="Adenosylmethionine-8-amino-7-oxononanoate aminotransferase, probable"/>
    <property type="match status" value="1"/>
</dbReference>
<name>A0A219B7E0_9SPHN</name>
<dbReference type="Proteomes" id="UP000198462">
    <property type="component" value="Unassembled WGS sequence"/>
</dbReference>
<evidence type="ECO:0000256" key="6">
    <source>
        <dbReference type="RuleBase" id="RU003560"/>
    </source>
</evidence>
<dbReference type="CDD" id="cd00610">
    <property type="entry name" value="OAT_like"/>
    <property type="match status" value="1"/>
</dbReference>
<dbReference type="Gene3D" id="3.40.640.10">
    <property type="entry name" value="Type I PLP-dependent aspartate aminotransferase-like (Major domain)"/>
    <property type="match status" value="1"/>
</dbReference>
<dbReference type="InterPro" id="IPR015421">
    <property type="entry name" value="PyrdxlP-dep_Trfase_major"/>
</dbReference>
<dbReference type="GO" id="GO:0008483">
    <property type="term" value="F:transaminase activity"/>
    <property type="evidence" value="ECO:0007669"/>
    <property type="project" value="UniProtKB-KW"/>
</dbReference>
<keyword evidence="8" id="KW-1185">Reference proteome</keyword>
<protein>
    <submittedName>
        <fullName evidence="7">Aspartate aminotransferase family protein</fullName>
    </submittedName>
</protein>
<dbReference type="SUPFAM" id="SSF53383">
    <property type="entry name" value="PLP-dependent transferases"/>
    <property type="match status" value="1"/>
</dbReference>
<dbReference type="AlphaFoldDB" id="A0A219B7E0"/>
<accession>A0A219B7E0</accession>
<evidence type="ECO:0000313" key="8">
    <source>
        <dbReference type="Proteomes" id="UP000198462"/>
    </source>
</evidence>
<dbReference type="Gene3D" id="3.90.1150.10">
    <property type="entry name" value="Aspartate Aminotransferase, domain 1"/>
    <property type="match status" value="1"/>
</dbReference>
<dbReference type="NCBIfam" id="NF005682">
    <property type="entry name" value="PRK07480.1"/>
    <property type="match status" value="1"/>
</dbReference>
<comment type="cofactor">
    <cofactor evidence="1">
        <name>pyridoxal 5'-phosphate</name>
        <dbReference type="ChEBI" id="CHEBI:597326"/>
    </cofactor>
</comment>
<evidence type="ECO:0000256" key="2">
    <source>
        <dbReference type="ARBA" id="ARBA00008954"/>
    </source>
</evidence>
<dbReference type="InterPro" id="IPR005814">
    <property type="entry name" value="Aminotrans_3"/>
</dbReference>
<dbReference type="RefSeq" id="WP_088712881.1">
    <property type="nucleotide sequence ID" value="NZ_NFZT01000001.1"/>
</dbReference>
<evidence type="ECO:0000256" key="5">
    <source>
        <dbReference type="ARBA" id="ARBA00022898"/>
    </source>
</evidence>
<reference evidence="8" key="1">
    <citation type="submission" date="2017-05" db="EMBL/GenBank/DDBJ databases">
        <authorList>
            <person name="Lin X."/>
        </authorList>
    </citation>
    <scope>NUCLEOTIDE SEQUENCE [LARGE SCALE GENOMIC DNA]</scope>
    <source>
        <strain evidence="8">JLT2012</strain>
    </source>
</reference>
<evidence type="ECO:0000313" key="7">
    <source>
        <dbReference type="EMBL" id="OWV34181.1"/>
    </source>
</evidence>
<comment type="caution">
    <text evidence="7">The sequence shown here is derived from an EMBL/GenBank/DDBJ whole genome shotgun (WGS) entry which is preliminary data.</text>
</comment>
<dbReference type="GO" id="GO:0030170">
    <property type="term" value="F:pyridoxal phosphate binding"/>
    <property type="evidence" value="ECO:0007669"/>
    <property type="project" value="InterPro"/>
</dbReference>
<dbReference type="PIRSF" id="PIRSF000521">
    <property type="entry name" value="Transaminase_4ab_Lys_Orn"/>
    <property type="match status" value="1"/>
</dbReference>
<dbReference type="PANTHER" id="PTHR43094">
    <property type="entry name" value="AMINOTRANSFERASE"/>
    <property type="match status" value="1"/>
</dbReference>
<dbReference type="Pfam" id="PF00202">
    <property type="entry name" value="Aminotran_3"/>
    <property type="match status" value="1"/>
</dbReference>
<dbReference type="InterPro" id="IPR015424">
    <property type="entry name" value="PyrdxlP-dep_Trfase"/>
</dbReference>
<evidence type="ECO:0000256" key="4">
    <source>
        <dbReference type="ARBA" id="ARBA00022679"/>
    </source>
</evidence>
<dbReference type="PANTHER" id="PTHR43094:SF1">
    <property type="entry name" value="AMINOTRANSFERASE CLASS-III"/>
    <property type="match status" value="1"/>
</dbReference>
<evidence type="ECO:0000256" key="1">
    <source>
        <dbReference type="ARBA" id="ARBA00001933"/>
    </source>
</evidence>
<evidence type="ECO:0000256" key="3">
    <source>
        <dbReference type="ARBA" id="ARBA00022576"/>
    </source>
</evidence>
<proteinExistence type="inferred from homology"/>
<sequence>MPDLQTRTAELRQLDDQYNIHPFCDGKELHERGATIIAKGSGSYVWDSDGNRILDGMAGLWCVNIGYGRDELADVASSQMRELPFYNMFFQSTTPAQISLAKRLAEITPEGLNHFFFANSGSEANDSIVRLVVHFWKTEGQPEKRLFIGRNLGYHGSTLAAVSLGGMKAMQALGHEVLPDFHHIPEPHHYVRGGDLSPEEFAKKAAAELETKIVELGAKNVAAFIAEPIQGAGGVIDPPPGYWPEIQRICRKHDVLLVVDEVICGFGRLGEWFGSQYYDVTPDIMPMAKGLSSGYLPISAVAFNERISEALRMGGTLTHGFTYSGHPVSCAVAEANIDIIERENLVPRTREEIAPYFRKVLQQIADAHPLVGELRGQGLLAAMQLMKDRDSKTFFEPSEPVAIDCRETALQKGLIFRAVGSAMVLCPPLVITRQEIDELADITAASLDATAKAYGIA</sequence>
<organism evidence="7 8">
    <name type="scientific">Pacificimonas flava</name>
    <dbReference type="NCBI Taxonomy" id="1234595"/>
    <lineage>
        <taxon>Bacteria</taxon>
        <taxon>Pseudomonadati</taxon>
        <taxon>Pseudomonadota</taxon>
        <taxon>Alphaproteobacteria</taxon>
        <taxon>Sphingomonadales</taxon>
        <taxon>Sphingosinicellaceae</taxon>
        <taxon>Pacificimonas</taxon>
    </lineage>
</organism>
<gene>
    <name evidence="7" type="ORF">B5C34_12425</name>
</gene>
<dbReference type="OrthoDB" id="9801834at2"/>
<dbReference type="InterPro" id="IPR015422">
    <property type="entry name" value="PyrdxlP-dep_Trfase_small"/>
</dbReference>
<dbReference type="InterPro" id="IPR049704">
    <property type="entry name" value="Aminotrans_3_PPA_site"/>
</dbReference>
<dbReference type="PROSITE" id="PS00600">
    <property type="entry name" value="AA_TRANSFER_CLASS_3"/>
    <property type="match status" value="1"/>
</dbReference>
<comment type="similarity">
    <text evidence="2 6">Belongs to the class-III pyridoxal-phosphate-dependent aminotransferase family.</text>
</comment>
<keyword evidence="3 7" id="KW-0032">Aminotransferase</keyword>
<dbReference type="EMBL" id="NFZT01000001">
    <property type="protein sequence ID" value="OWV34181.1"/>
    <property type="molecule type" value="Genomic_DNA"/>
</dbReference>
<keyword evidence="4 7" id="KW-0808">Transferase</keyword>
<keyword evidence="5 6" id="KW-0663">Pyridoxal phosphate</keyword>